<dbReference type="KEGG" id="ahs:AHALO_2205"/>
<evidence type="ECO:0000313" key="2">
    <source>
        <dbReference type="Proteomes" id="UP000233248"/>
    </source>
</evidence>
<dbReference type="OrthoDB" id="307608at2"/>
<dbReference type="AlphaFoldDB" id="A0A2N1J277"/>
<keyword evidence="2" id="KW-1185">Reference proteome</keyword>
<evidence type="ECO:0000313" key="1">
    <source>
        <dbReference type="EMBL" id="PKI80658.1"/>
    </source>
</evidence>
<dbReference type="EMBL" id="NXIF01000031">
    <property type="protein sequence ID" value="PKI80658.1"/>
    <property type="molecule type" value="Genomic_DNA"/>
</dbReference>
<gene>
    <name evidence="1" type="ORF">CP960_08300</name>
</gene>
<proteinExistence type="predicted"/>
<comment type="caution">
    <text evidence="1">The sequence shown here is derived from an EMBL/GenBank/DDBJ whole genome shotgun (WGS) entry which is preliminary data.</text>
</comment>
<name>A0A2N1J277_9BACT</name>
<organism evidence="1 2">
    <name type="scientific">Malaciobacter halophilus</name>
    <dbReference type="NCBI Taxonomy" id="197482"/>
    <lineage>
        <taxon>Bacteria</taxon>
        <taxon>Pseudomonadati</taxon>
        <taxon>Campylobacterota</taxon>
        <taxon>Epsilonproteobacteria</taxon>
        <taxon>Campylobacterales</taxon>
        <taxon>Arcobacteraceae</taxon>
        <taxon>Malaciobacter</taxon>
    </lineage>
</organism>
<sequence>MQIDIDYLKTILDKFVKSNTQYINTSVFKDFLEDEKFLFHWDILLDKRVIVDTQGDLGKFYSRTTTDINYWDIKVRLNDNGYNFYEAIKDNEFRNKIKKNFKNISIETLGLVAKKFLDSKVNNFLIN</sequence>
<evidence type="ECO:0008006" key="3">
    <source>
        <dbReference type="Google" id="ProtNLM"/>
    </source>
</evidence>
<accession>A0A2N1J277</accession>
<dbReference type="Proteomes" id="UP000233248">
    <property type="component" value="Unassembled WGS sequence"/>
</dbReference>
<reference evidence="1 2" key="1">
    <citation type="submission" date="2017-09" db="EMBL/GenBank/DDBJ databases">
        <title>Genomics of the genus Arcobacter.</title>
        <authorList>
            <person name="Perez-Cataluna A."/>
            <person name="Figueras M.J."/>
            <person name="Salas-Masso N."/>
        </authorList>
    </citation>
    <scope>NUCLEOTIDE SEQUENCE [LARGE SCALE GENOMIC DNA]</scope>
    <source>
        <strain evidence="1 2">DSM 18005</strain>
    </source>
</reference>
<protein>
    <recommendedName>
        <fullName evidence="3">DUF2513 domain-containing protein</fullName>
    </recommendedName>
</protein>
<dbReference type="RefSeq" id="WP_101184953.1">
    <property type="nucleotide sequence ID" value="NZ_CP031218.1"/>
</dbReference>